<proteinExistence type="predicted"/>
<dbReference type="Proteomes" id="UP001055072">
    <property type="component" value="Unassembled WGS sequence"/>
</dbReference>
<comment type="caution">
    <text evidence="1">The sequence shown here is derived from an EMBL/GenBank/DDBJ whole genome shotgun (WGS) entry which is preliminary data.</text>
</comment>
<keyword evidence="2" id="KW-1185">Reference proteome</keyword>
<evidence type="ECO:0000313" key="1">
    <source>
        <dbReference type="EMBL" id="KAI0084557.1"/>
    </source>
</evidence>
<accession>A0ACB8TRD0</accession>
<sequence>MKASVSSQTALSSLTTIVLMPFAIFTFFAVELPIRLFIWVLNTLYVFLERIIVLFFKPPPPKPNKSVKYRGRIAVVGAGITGISSAAHAISHGFDVVIYEKSDRIGGIWAAVNETSGLQLNSLLYRFHPALVWKHGFPQRDEILKEISRIHHEYALDQKTRYNAAVKSIRRAQGSGKPSNSELGNTQSRWIVNKGEDGEFDAVIVTVGTCGDPNMVKIKGMPGWKNEKKRKHESELENKQKKKKKEDVKSEGGSGLHEISVKEDRPTQDDSNRTTDNVWDQNKPPVNEWDLGRDQVDKMDQGFPKPDEAYHVGDDTQMPVQEVAKEGVHKQVRGDVVGHKHHGKTSRPEHPETENGEGHDDNDDNVFKRPIIHSSQLDHGDAPDFQDKTIVVIGSGASAVEAVETALAKGAKKCIVIARQDKWIIPRNIIIDTLVSAQPFGRETPLSFMWEKFITWYNYRGVKDLSPANVGLFEGTPVVNDEFLGHVRKGKCDYVRGDTERLTSRGVRVNVRQRGSKPGDDGEIKEFDADIVVMATGFHKPKIDFLPDDLFPEGYERPNLYLQNFSTEDWSVLMTNSSYINAIGTVGHFHIGIYVRILMTFLMDKDARPTPKDMKLWVDVVRFIKRGARGGALGFFTYMELSAFYRIYLLPIVMPC</sequence>
<name>A0ACB8TRD0_9APHY</name>
<gene>
    <name evidence="1" type="ORF">BDY19DRAFT_528999</name>
</gene>
<reference evidence="1" key="1">
    <citation type="journal article" date="2021" name="Environ. Microbiol.">
        <title>Gene family expansions and transcriptome signatures uncover fungal adaptations to wood decay.</title>
        <authorList>
            <person name="Hage H."/>
            <person name="Miyauchi S."/>
            <person name="Viragh M."/>
            <person name="Drula E."/>
            <person name="Min B."/>
            <person name="Chaduli D."/>
            <person name="Navarro D."/>
            <person name="Favel A."/>
            <person name="Norest M."/>
            <person name="Lesage-Meessen L."/>
            <person name="Balint B."/>
            <person name="Merenyi Z."/>
            <person name="de Eugenio L."/>
            <person name="Morin E."/>
            <person name="Martinez A.T."/>
            <person name="Baldrian P."/>
            <person name="Stursova M."/>
            <person name="Martinez M.J."/>
            <person name="Novotny C."/>
            <person name="Magnuson J.K."/>
            <person name="Spatafora J.W."/>
            <person name="Maurice S."/>
            <person name="Pangilinan J."/>
            <person name="Andreopoulos W."/>
            <person name="LaButti K."/>
            <person name="Hundley H."/>
            <person name="Na H."/>
            <person name="Kuo A."/>
            <person name="Barry K."/>
            <person name="Lipzen A."/>
            <person name="Henrissat B."/>
            <person name="Riley R."/>
            <person name="Ahrendt S."/>
            <person name="Nagy L.G."/>
            <person name="Grigoriev I.V."/>
            <person name="Martin F."/>
            <person name="Rosso M.N."/>
        </authorList>
    </citation>
    <scope>NUCLEOTIDE SEQUENCE</scope>
    <source>
        <strain evidence="1">CBS 384.51</strain>
    </source>
</reference>
<protein>
    <submittedName>
        <fullName evidence="1">Uncharacterized protein</fullName>
    </submittedName>
</protein>
<organism evidence="1 2">
    <name type="scientific">Irpex rosettiformis</name>
    <dbReference type="NCBI Taxonomy" id="378272"/>
    <lineage>
        <taxon>Eukaryota</taxon>
        <taxon>Fungi</taxon>
        <taxon>Dikarya</taxon>
        <taxon>Basidiomycota</taxon>
        <taxon>Agaricomycotina</taxon>
        <taxon>Agaricomycetes</taxon>
        <taxon>Polyporales</taxon>
        <taxon>Irpicaceae</taxon>
        <taxon>Irpex</taxon>
    </lineage>
</organism>
<evidence type="ECO:0000313" key="2">
    <source>
        <dbReference type="Proteomes" id="UP001055072"/>
    </source>
</evidence>
<dbReference type="EMBL" id="MU274941">
    <property type="protein sequence ID" value="KAI0084557.1"/>
    <property type="molecule type" value="Genomic_DNA"/>
</dbReference>